<evidence type="ECO:0000259" key="6">
    <source>
        <dbReference type="PROSITE" id="PS50106"/>
    </source>
</evidence>
<dbReference type="PRINTS" id="PR00834">
    <property type="entry name" value="PROTEASES2C"/>
</dbReference>
<dbReference type="InterPro" id="IPR043504">
    <property type="entry name" value="Peptidase_S1_PA_chymotrypsin"/>
</dbReference>
<dbReference type="Proteomes" id="UP000228987">
    <property type="component" value="Unassembled WGS sequence"/>
</dbReference>
<dbReference type="GO" id="GO:0006508">
    <property type="term" value="P:proteolysis"/>
    <property type="evidence" value="ECO:0007669"/>
    <property type="project" value="UniProtKB-KW"/>
</dbReference>
<dbReference type="SUPFAM" id="SSF50494">
    <property type="entry name" value="Trypsin-like serine proteases"/>
    <property type="match status" value="1"/>
</dbReference>
<gene>
    <name evidence="7" type="ORF">COA71_13175</name>
</gene>
<reference evidence="8" key="1">
    <citation type="submission" date="2017-08" db="EMBL/GenBank/DDBJ databases">
        <title>A dynamic microbial community with high functional redundancy inhabits the cold, oxic subseafloor aquifer.</title>
        <authorList>
            <person name="Tully B.J."/>
            <person name="Wheat C.G."/>
            <person name="Glazer B.T."/>
            <person name="Huber J.A."/>
        </authorList>
    </citation>
    <scope>NUCLEOTIDE SEQUENCE [LARGE SCALE GENOMIC DNA]</scope>
</reference>
<evidence type="ECO:0000256" key="2">
    <source>
        <dbReference type="ARBA" id="ARBA00022670"/>
    </source>
</evidence>
<keyword evidence="3" id="KW-0378">Hydrolase</keyword>
<dbReference type="EMBL" id="NVWI01000012">
    <property type="protein sequence ID" value="PCJ39831.1"/>
    <property type="molecule type" value="Genomic_DNA"/>
</dbReference>
<evidence type="ECO:0000256" key="3">
    <source>
        <dbReference type="ARBA" id="ARBA00022801"/>
    </source>
</evidence>
<comment type="caution">
    <text evidence="7">The sequence shown here is derived from an EMBL/GenBank/DDBJ whole genome shotgun (WGS) entry which is preliminary data.</text>
</comment>
<feature type="domain" description="PDZ" evidence="6">
    <location>
        <begin position="239"/>
        <end position="301"/>
    </location>
</feature>
<evidence type="ECO:0000256" key="5">
    <source>
        <dbReference type="SAM" id="SignalP"/>
    </source>
</evidence>
<keyword evidence="2" id="KW-0645">Protease</keyword>
<dbReference type="InterPro" id="IPR001940">
    <property type="entry name" value="Peptidase_S1C"/>
</dbReference>
<dbReference type="Gene3D" id="2.30.42.10">
    <property type="match status" value="1"/>
</dbReference>
<organism evidence="7 8">
    <name type="scientific">SAR86 cluster bacterium</name>
    <dbReference type="NCBI Taxonomy" id="2030880"/>
    <lineage>
        <taxon>Bacteria</taxon>
        <taxon>Pseudomonadati</taxon>
        <taxon>Pseudomonadota</taxon>
        <taxon>Gammaproteobacteria</taxon>
        <taxon>SAR86 cluster</taxon>
    </lineage>
</organism>
<keyword evidence="4" id="KW-0720">Serine protease</keyword>
<evidence type="ECO:0000256" key="4">
    <source>
        <dbReference type="ARBA" id="ARBA00022825"/>
    </source>
</evidence>
<evidence type="ECO:0000313" key="7">
    <source>
        <dbReference type="EMBL" id="PCJ39831.1"/>
    </source>
</evidence>
<dbReference type="GO" id="GO:0004252">
    <property type="term" value="F:serine-type endopeptidase activity"/>
    <property type="evidence" value="ECO:0007669"/>
    <property type="project" value="InterPro"/>
</dbReference>
<comment type="similarity">
    <text evidence="1">Belongs to the peptidase S1C family.</text>
</comment>
<dbReference type="Pfam" id="PF13180">
    <property type="entry name" value="PDZ_2"/>
    <property type="match status" value="1"/>
</dbReference>
<dbReference type="Pfam" id="PF13365">
    <property type="entry name" value="Trypsin_2"/>
    <property type="match status" value="1"/>
</dbReference>
<dbReference type="PROSITE" id="PS50106">
    <property type="entry name" value="PDZ"/>
    <property type="match status" value="1"/>
</dbReference>
<protein>
    <recommendedName>
        <fullName evidence="6">PDZ domain-containing protein</fullName>
    </recommendedName>
</protein>
<keyword evidence="5" id="KW-0732">Signal</keyword>
<dbReference type="InterPro" id="IPR036034">
    <property type="entry name" value="PDZ_sf"/>
</dbReference>
<dbReference type="Gene3D" id="2.40.10.10">
    <property type="entry name" value="Trypsin-like serine proteases"/>
    <property type="match status" value="2"/>
</dbReference>
<feature type="chain" id="PRO_5012133368" description="PDZ domain-containing protein" evidence="5">
    <location>
        <begin position="33"/>
        <end position="346"/>
    </location>
</feature>
<evidence type="ECO:0000313" key="8">
    <source>
        <dbReference type="Proteomes" id="UP000228987"/>
    </source>
</evidence>
<dbReference type="InterPro" id="IPR009003">
    <property type="entry name" value="Peptidase_S1_PA"/>
</dbReference>
<dbReference type="SMART" id="SM00228">
    <property type="entry name" value="PDZ"/>
    <property type="match status" value="1"/>
</dbReference>
<dbReference type="SUPFAM" id="SSF50156">
    <property type="entry name" value="PDZ domain-like"/>
    <property type="match status" value="1"/>
</dbReference>
<evidence type="ECO:0000256" key="1">
    <source>
        <dbReference type="ARBA" id="ARBA00010541"/>
    </source>
</evidence>
<dbReference type="InterPro" id="IPR001478">
    <property type="entry name" value="PDZ"/>
</dbReference>
<dbReference type="AlphaFoldDB" id="A0A2A5C8N2"/>
<proteinExistence type="inferred from homology"/>
<dbReference type="PANTHER" id="PTHR22939">
    <property type="entry name" value="SERINE PROTEASE FAMILY S1C HTRA-RELATED"/>
    <property type="match status" value="1"/>
</dbReference>
<name>A0A2A5C8N2_9GAMM</name>
<dbReference type="PANTHER" id="PTHR22939:SF129">
    <property type="entry name" value="SERINE PROTEASE HTRA2, MITOCHONDRIAL"/>
    <property type="match status" value="1"/>
</dbReference>
<sequence length="346" mass="37555">MKIKLHKLKRLLCCTLKAAVLFLVSSAAYTQALDYSDIVKDVSECVVSLIAMSTNQQGQILQLNSDNFHRGTGIVLSQNGYVVTNKHIIEGGNRYFVELRNGFIYEGELIGSDHATDLAVIKFEIGDHPTCEFISDNEKVEAGQLILGLGSPYSLPGSVTEGVISFVDRPVPNDGVYTDYVLYIQTNLLVNPGNSGGPIINRDGKIIGMNSSLLSDSGVTSGIAFAIPANVISRVSRQLIRNGFSEKGSIGIQVSSLPKTVAEIQRLGLIERRGAVVSNVEINSSAYHAGIQVGDIVVTINRRVVDDDHKFRYLIGSYEDGDIVRLSIIRDGKFFSTEAMTEGVVL</sequence>
<accession>A0A2A5C8N2</accession>
<feature type="signal peptide" evidence="5">
    <location>
        <begin position="1"/>
        <end position="32"/>
    </location>
</feature>